<organism evidence="8 9">
    <name type="scientific">Salinirubrum litoreum</name>
    <dbReference type="NCBI Taxonomy" id="1126234"/>
    <lineage>
        <taxon>Archaea</taxon>
        <taxon>Methanobacteriati</taxon>
        <taxon>Methanobacteriota</taxon>
        <taxon>Stenosarchaea group</taxon>
        <taxon>Halobacteria</taxon>
        <taxon>Halobacteriales</taxon>
        <taxon>Haloferacaceae</taxon>
        <taxon>Salinirubrum</taxon>
    </lineage>
</organism>
<feature type="transmembrane region" description="Helical" evidence="6">
    <location>
        <begin position="191"/>
        <end position="210"/>
    </location>
</feature>
<evidence type="ECO:0000256" key="2">
    <source>
        <dbReference type="ARBA" id="ARBA00022475"/>
    </source>
</evidence>
<evidence type="ECO:0000259" key="7">
    <source>
        <dbReference type="PROSITE" id="PS50850"/>
    </source>
</evidence>
<evidence type="ECO:0000256" key="3">
    <source>
        <dbReference type="ARBA" id="ARBA00022692"/>
    </source>
</evidence>
<evidence type="ECO:0000256" key="4">
    <source>
        <dbReference type="ARBA" id="ARBA00022989"/>
    </source>
</evidence>
<evidence type="ECO:0000256" key="6">
    <source>
        <dbReference type="SAM" id="Phobius"/>
    </source>
</evidence>
<comment type="caution">
    <text evidence="8">The sequence shown here is derived from an EMBL/GenBank/DDBJ whole genome shotgun (WGS) entry which is preliminary data.</text>
</comment>
<dbReference type="InterPro" id="IPR036259">
    <property type="entry name" value="MFS_trans_sf"/>
</dbReference>
<feature type="transmembrane region" description="Helical" evidence="6">
    <location>
        <begin position="255"/>
        <end position="275"/>
    </location>
</feature>
<dbReference type="EMBL" id="JBHSKX010000001">
    <property type="protein sequence ID" value="MFC5366850.1"/>
    <property type="molecule type" value="Genomic_DNA"/>
</dbReference>
<evidence type="ECO:0000256" key="1">
    <source>
        <dbReference type="ARBA" id="ARBA00004651"/>
    </source>
</evidence>
<keyword evidence="2" id="KW-1003">Cell membrane</keyword>
<dbReference type="PANTHER" id="PTHR43124">
    <property type="entry name" value="PURINE EFFLUX PUMP PBUE"/>
    <property type="match status" value="1"/>
</dbReference>
<feature type="transmembrane region" description="Helical" evidence="6">
    <location>
        <begin position="347"/>
        <end position="365"/>
    </location>
</feature>
<feature type="transmembrane region" description="Helical" evidence="6">
    <location>
        <begin position="20"/>
        <end position="39"/>
    </location>
</feature>
<dbReference type="PANTHER" id="PTHR43124:SF3">
    <property type="entry name" value="CHLORAMPHENICOL EFFLUX PUMP RV0191"/>
    <property type="match status" value="1"/>
</dbReference>
<feature type="transmembrane region" description="Helical" evidence="6">
    <location>
        <begin position="118"/>
        <end position="140"/>
    </location>
</feature>
<gene>
    <name evidence="8" type="ORF">ACFPJ5_07845</name>
</gene>
<dbReference type="InterPro" id="IPR020846">
    <property type="entry name" value="MFS_dom"/>
</dbReference>
<dbReference type="SUPFAM" id="SSF103473">
    <property type="entry name" value="MFS general substrate transporter"/>
    <property type="match status" value="1"/>
</dbReference>
<protein>
    <submittedName>
        <fullName evidence="8">MFS transporter</fullName>
    </submittedName>
</protein>
<feature type="transmembrane region" description="Helical" evidence="6">
    <location>
        <begin position="230"/>
        <end position="248"/>
    </location>
</feature>
<feature type="transmembrane region" description="Helical" evidence="6">
    <location>
        <begin position="60"/>
        <end position="78"/>
    </location>
</feature>
<dbReference type="PROSITE" id="PS50850">
    <property type="entry name" value="MFS"/>
    <property type="match status" value="1"/>
</dbReference>
<evidence type="ECO:0000313" key="9">
    <source>
        <dbReference type="Proteomes" id="UP001596201"/>
    </source>
</evidence>
<dbReference type="InterPro" id="IPR011701">
    <property type="entry name" value="MFS"/>
</dbReference>
<dbReference type="AlphaFoldDB" id="A0ABD5RAC3"/>
<feature type="transmembrane region" description="Helical" evidence="6">
    <location>
        <begin position="146"/>
        <end position="165"/>
    </location>
</feature>
<comment type="subcellular location">
    <subcellularLocation>
        <location evidence="1">Cell membrane</location>
        <topology evidence="1">Multi-pass membrane protein</topology>
    </subcellularLocation>
</comment>
<keyword evidence="3 6" id="KW-0812">Transmembrane</keyword>
<dbReference type="Gene3D" id="1.20.1250.20">
    <property type="entry name" value="MFS general substrate transporter like domains"/>
    <property type="match status" value="2"/>
</dbReference>
<evidence type="ECO:0000256" key="5">
    <source>
        <dbReference type="ARBA" id="ARBA00023136"/>
    </source>
</evidence>
<feature type="transmembrane region" description="Helical" evidence="6">
    <location>
        <begin position="281"/>
        <end position="304"/>
    </location>
</feature>
<keyword evidence="5 6" id="KW-0472">Membrane</keyword>
<dbReference type="Proteomes" id="UP001596201">
    <property type="component" value="Unassembled WGS sequence"/>
</dbReference>
<feature type="transmembrane region" description="Helical" evidence="6">
    <location>
        <begin position="316"/>
        <end position="335"/>
    </location>
</feature>
<dbReference type="InterPro" id="IPR050189">
    <property type="entry name" value="MFS_Efflux_Transporters"/>
</dbReference>
<dbReference type="Pfam" id="PF07690">
    <property type="entry name" value="MFS_1"/>
    <property type="match status" value="1"/>
</dbReference>
<sequence>MVFLVNLARIVFAPLVKELIAVFQITEGTAGLIATLVWVGSALPRIPTGILLTYVARHRVVIGTGGVLTGASVFTASANSVPMLAAGALLMGLSSGVYFVAANPLVSELYPERVGRALGVHGTASQLAAVAAAPVVTLALLVDWRWAFRGIGVAAALVTVVLFLATRNTTLPQASVDDRDLLGALRQEWRIVLLGIVFLGSTGFVWQGLFNFYELYAGTKGLSGTAAKNTVTLVFAAGVPAFFFSGRLADRLPHVPYILAILTAFVGSVLALTRVEELVPVLAVTVVIGYVIHSLFPAMDTFLLDSLPDETRGSAYAVYSGGMMLVQATGSVVVGTLVDSGMSYDAVFTRLAFGLGAVVVLLVLLQVTGRLDRSAATAE</sequence>
<name>A0ABD5RAC3_9EURY</name>
<proteinExistence type="predicted"/>
<feature type="transmembrane region" description="Helical" evidence="6">
    <location>
        <begin position="84"/>
        <end position="106"/>
    </location>
</feature>
<keyword evidence="9" id="KW-1185">Reference proteome</keyword>
<feature type="domain" description="Major facilitator superfamily (MFS) profile" evidence="7">
    <location>
        <begin position="1"/>
        <end position="372"/>
    </location>
</feature>
<accession>A0ABD5RAC3</accession>
<dbReference type="GO" id="GO:0005886">
    <property type="term" value="C:plasma membrane"/>
    <property type="evidence" value="ECO:0007669"/>
    <property type="project" value="UniProtKB-SubCell"/>
</dbReference>
<evidence type="ECO:0000313" key="8">
    <source>
        <dbReference type="EMBL" id="MFC5366850.1"/>
    </source>
</evidence>
<keyword evidence="4 6" id="KW-1133">Transmembrane helix</keyword>
<dbReference type="RefSeq" id="WP_264474876.1">
    <property type="nucleotide sequence ID" value="NZ_JAJCVJ010000001.1"/>
</dbReference>
<reference evidence="8 9" key="1">
    <citation type="journal article" date="2019" name="Int. J. Syst. Evol. Microbiol.">
        <title>The Global Catalogue of Microorganisms (GCM) 10K type strain sequencing project: providing services to taxonomists for standard genome sequencing and annotation.</title>
        <authorList>
            <consortium name="The Broad Institute Genomics Platform"/>
            <consortium name="The Broad Institute Genome Sequencing Center for Infectious Disease"/>
            <person name="Wu L."/>
            <person name="Ma J."/>
        </authorList>
    </citation>
    <scope>NUCLEOTIDE SEQUENCE [LARGE SCALE GENOMIC DNA]</scope>
    <source>
        <strain evidence="8 9">CGMCC 1.12237</strain>
    </source>
</reference>